<keyword evidence="3" id="KW-1185">Reference proteome</keyword>
<dbReference type="HOGENOM" id="CLU_2035608_0_0_10"/>
<organism evidence="2 3">
    <name type="scientific">Galbibacter orientalis DSM 19592</name>
    <dbReference type="NCBI Taxonomy" id="926559"/>
    <lineage>
        <taxon>Bacteria</taxon>
        <taxon>Pseudomonadati</taxon>
        <taxon>Bacteroidota</taxon>
        <taxon>Flavobacteriia</taxon>
        <taxon>Flavobacteriales</taxon>
        <taxon>Flavobacteriaceae</taxon>
        <taxon>Galbibacter</taxon>
    </lineage>
</organism>
<dbReference type="RefSeq" id="WP_008611240.1">
    <property type="nucleotide sequence ID" value="NZ_JH651379.1"/>
</dbReference>
<gene>
    <name evidence="2" type="ORF">JoomaDRAFT_1100</name>
</gene>
<proteinExistence type="predicted"/>
<dbReference type="EMBL" id="JH651379">
    <property type="protein sequence ID" value="EIJ38120.1"/>
    <property type="molecule type" value="Genomic_DNA"/>
</dbReference>
<evidence type="ECO:0000313" key="2">
    <source>
        <dbReference type="EMBL" id="EIJ38120.1"/>
    </source>
</evidence>
<protein>
    <recommendedName>
        <fullName evidence="4">KTSC domain-containing protein</fullName>
    </recommendedName>
</protein>
<dbReference type="STRING" id="926559.JoomaDRAFT_1100"/>
<evidence type="ECO:0008006" key="4">
    <source>
        <dbReference type="Google" id="ProtNLM"/>
    </source>
</evidence>
<accession>I3C3C7</accession>
<name>I3C3C7_9FLAO</name>
<sequence>MKNTILTAFLLLLTYGIQAQSCDELMEFVKSESYGSTYNSPSSTAISKVTFYTTTIDYQTYYFAIVCFKKNEYSYNCSEYLYQVASNTKLNYSYDYLNSAGKAFWKHIQPYNENLGCAPDF</sequence>
<dbReference type="OrthoDB" id="1144769at2"/>
<keyword evidence="1" id="KW-0732">Signal</keyword>
<dbReference type="eggNOG" id="ENOG5032VW5">
    <property type="taxonomic scope" value="Bacteria"/>
</dbReference>
<feature type="chain" id="PRO_5003668744" description="KTSC domain-containing protein" evidence="1">
    <location>
        <begin position="20"/>
        <end position="121"/>
    </location>
</feature>
<evidence type="ECO:0000256" key="1">
    <source>
        <dbReference type="SAM" id="SignalP"/>
    </source>
</evidence>
<feature type="signal peptide" evidence="1">
    <location>
        <begin position="1"/>
        <end position="19"/>
    </location>
</feature>
<dbReference type="Proteomes" id="UP000004690">
    <property type="component" value="Unassembled WGS sequence"/>
</dbReference>
<evidence type="ECO:0000313" key="3">
    <source>
        <dbReference type="Proteomes" id="UP000004690"/>
    </source>
</evidence>
<dbReference type="AlphaFoldDB" id="I3C3C7"/>
<reference evidence="2 3" key="1">
    <citation type="submission" date="2012-02" db="EMBL/GenBank/DDBJ databases">
        <title>Improved High-Quality Draft genome of Joostella marina DSM 19592.</title>
        <authorList>
            <consortium name="US DOE Joint Genome Institute (JGI-PGF)"/>
            <person name="Lucas S."/>
            <person name="Copeland A."/>
            <person name="Lapidus A."/>
            <person name="Bruce D."/>
            <person name="Goodwin L."/>
            <person name="Pitluck S."/>
            <person name="Peters L."/>
            <person name="Chertkov O."/>
            <person name="Ovchinnikova G."/>
            <person name="Kyrpides N."/>
            <person name="Mavromatis K."/>
            <person name="Detter J.C."/>
            <person name="Han C."/>
            <person name="Land M."/>
            <person name="Hauser L."/>
            <person name="Markowitz V."/>
            <person name="Cheng J.-F."/>
            <person name="Hugenholtz P."/>
            <person name="Woyke T."/>
            <person name="Wu D."/>
            <person name="Tindall B."/>
            <person name="Brambilla E."/>
            <person name="Klenk H.-P."/>
            <person name="Eisen J.A."/>
        </authorList>
    </citation>
    <scope>NUCLEOTIDE SEQUENCE [LARGE SCALE GENOMIC DNA]</scope>
    <source>
        <strain evidence="2 3">DSM 19592</strain>
    </source>
</reference>